<accession>A0A2T4UHH7</accession>
<keyword evidence="4" id="KW-1185">Reference proteome</keyword>
<dbReference type="AlphaFoldDB" id="A0A2T4UHH7"/>
<name>A0A2T4UHH7_9ACTN</name>
<evidence type="ECO:0000313" key="3">
    <source>
        <dbReference type="EMBL" id="PTL58704.1"/>
    </source>
</evidence>
<proteinExistence type="predicted"/>
<sequence>MGWTFFFLMVVLKLPIAALFWIVWRAIKDVDEPAPADGEDGGTKTPPLPEGPSSRPRPPRRGPHGDPPLPSPPRTRTPAVARRRVGGRG</sequence>
<reference evidence="3 4" key="1">
    <citation type="submission" date="2018-03" db="EMBL/GenBank/DDBJ databases">
        <title>Aquarubrobacter algicola gen. nov., sp. nov., a novel actinobacterium isolated from shallow eutrophic lake during the end of cyanobacterial harmful algal blooms.</title>
        <authorList>
            <person name="Chun S.J."/>
        </authorList>
    </citation>
    <scope>NUCLEOTIDE SEQUENCE [LARGE SCALE GENOMIC DNA]</scope>
    <source>
        <strain evidence="3 4">Seoho-28</strain>
    </source>
</reference>
<feature type="transmembrane region" description="Helical" evidence="2">
    <location>
        <begin position="6"/>
        <end position="24"/>
    </location>
</feature>
<keyword evidence="2" id="KW-0472">Membrane</keyword>
<dbReference type="EMBL" id="PYYB01000001">
    <property type="protein sequence ID" value="PTL58704.1"/>
    <property type="molecule type" value="Genomic_DNA"/>
</dbReference>
<keyword evidence="2" id="KW-1133">Transmembrane helix</keyword>
<dbReference type="Proteomes" id="UP000240739">
    <property type="component" value="Unassembled WGS sequence"/>
</dbReference>
<evidence type="ECO:0000256" key="2">
    <source>
        <dbReference type="SAM" id="Phobius"/>
    </source>
</evidence>
<evidence type="ECO:0000313" key="4">
    <source>
        <dbReference type="Proteomes" id="UP000240739"/>
    </source>
</evidence>
<gene>
    <name evidence="3" type="ORF">C7Y72_03085</name>
</gene>
<comment type="caution">
    <text evidence="3">The sequence shown here is derived from an EMBL/GenBank/DDBJ whole genome shotgun (WGS) entry which is preliminary data.</text>
</comment>
<keyword evidence="2" id="KW-0812">Transmembrane</keyword>
<evidence type="ECO:0000256" key="1">
    <source>
        <dbReference type="SAM" id="MobiDB-lite"/>
    </source>
</evidence>
<dbReference type="RefSeq" id="WP_107567141.1">
    <property type="nucleotide sequence ID" value="NZ_PYYB01000001.1"/>
</dbReference>
<protein>
    <submittedName>
        <fullName evidence="3">Uncharacterized protein</fullName>
    </submittedName>
</protein>
<feature type="region of interest" description="Disordered" evidence="1">
    <location>
        <begin position="32"/>
        <end position="89"/>
    </location>
</feature>
<feature type="compositionally biased region" description="Pro residues" evidence="1">
    <location>
        <begin position="65"/>
        <end position="75"/>
    </location>
</feature>
<organism evidence="3 4">
    <name type="scientific">Paraconexibacter algicola</name>
    <dbReference type="NCBI Taxonomy" id="2133960"/>
    <lineage>
        <taxon>Bacteria</taxon>
        <taxon>Bacillati</taxon>
        <taxon>Actinomycetota</taxon>
        <taxon>Thermoleophilia</taxon>
        <taxon>Solirubrobacterales</taxon>
        <taxon>Paraconexibacteraceae</taxon>
        <taxon>Paraconexibacter</taxon>
    </lineage>
</organism>